<proteinExistence type="predicted"/>
<dbReference type="GO" id="GO:0016887">
    <property type="term" value="F:ATP hydrolysis activity"/>
    <property type="evidence" value="ECO:0007669"/>
    <property type="project" value="InterPro"/>
</dbReference>
<keyword evidence="2" id="KW-0472">Membrane</keyword>
<keyword evidence="2" id="KW-1003">Cell membrane</keyword>
<dbReference type="RefSeq" id="WP_094434562.1">
    <property type="nucleotide sequence ID" value="NZ_CP181370.1"/>
</dbReference>
<keyword evidence="4 6" id="KW-0067">ATP-binding</keyword>
<gene>
    <name evidence="6" type="ORF">CE154_001555</name>
</gene>
<sequence length="251" mass="26603">MNAPLLQLDSVSLSFGGLRALNNVSFQVEPGEIIGLIGPNGAGKTTLVNACSGVFKPSSGRIVFEGRDITGLPDHRVAHLGMARTFQIVQPFPRMSVLENVTAAALFGGGMHNMAQARAFAEQQLEFVGLAAQAGKPAATLSLAHRKRLELAKSLALKPRLVWLDEVNAGLNSDDLGNTLEIIRSIAARGITIVMIEHLMKVVLGVSTRILVLKSGALIADGEPARVIRDPVVVEAYLGAHYAADGERIDG</sequence>
<feature type="domain" description="ABC transporter" evidence="5">
    <location>
        <begin position="6"/>
        <end position="240"/>
    </location>
</feature>
<dbReference type="InterPro" id="IPR003593">
    <property type="entry name" value="AAA+_ATPase"/>
</dbReference>
<evidence type="ECO:0000256" key="3">
    <source>
        <dbReference type="ARBA" id="ARBA00022741"/>
    </source>
</evidence>
<dbReference type="SMART" id="SM00382">
    <property type="entry name" value="AAA"/>
    <property type="match status" value="1"/>
</dbReference>
<evidence type="ECO:0000256" key="1">
    <source>
        <dbReference type="ARBA" id="ARBA00022448"/>
    </source>
</evidence>
<dbReference type="Gene3D" id="3.40.50.300">
    <property type="entry name" value="P-loop containing nucleotide triphosphate hydrolases"/>
    <property type="match status" value="1"/>
</dbReference>
<dbReference type="Pfam" id="PF00005">
    <property type="entry name" value="ABC_tran"/>
    <property type="match status" value="1"/>
</dbReference>
<dbReference type="AlphaFoldDB" id="A0A3R7EFF3"/>
<evidence type="ECO:0000256" key="2">
    <source>
        <dbReference type="ARBA" id="ARBA00022475"/>
    </source>
</evidence>
<dbReference type="Proteomes" id="UP000216225">
    <property type="component" value="Unassembled WGS sequence"/>
</dbReference>
<dbReference type="InterPro" id="IPR003439">
    <property type="entry name" value="ABC_transporter-like_ATP-bd"/>
</dbReference>
<keyword evidence="3" id="KW-0547">Nucleotide-binding</keyword>
<dbReference type="SUPFAM" id="SSF52540">
    <property type="entry name" value="P-loop containing nucleoside triphosphate hydrolases"/>
    <property type="match status" value="1"/>
</dbReference>
<dbReference type="InterPro" id="IPR027417">
    <property type="entry name" value="P-loop_NTPase"/>
</dbReference>
<dbReference type="Pfam" id="PF12399">
    <property type="entry name" value="BCA_ABC_TP_C"/>
    <property type="match status" value="1"/>
</dbReference>
<evidence type="ECO:0000313" key="7">
    <source>
        <dbReference type="Proteomes" id="UP000216225"/>
    </source>
</evidence>
<dbReference type="CDD" id="cd03219">
    <property type="entry name" value="ABC_Mj1267_LivG_branched"/>
    <property type="match status" value="1"/>
</dbReference>
<dbReference type="GO" id="GO:0005524">
    <property type="term" value="F:ATP binding"/>
    <property type="evidence" value="ECO:0007669"/>
    <property type="project" value="UniProtKB-KW"/>
</dbReference>
<reference evidence="6 7" key="1">
    <citation type="submission" date="2018-09" db="EMBL/GenBank/DDBJ databases">
        <title>Genome comparison of Alicycliphilus sp. BQ1, a polyurethanolytic bacterium, with its closest phylogenetic relatives Alicycliphilus denitrificans BC and K601, unable to attack polyurethane.</title>
        <authorList>
            <person name="Loza-Tavera H."/>
            <person name="Lozano L."/>
            <person name="Cevallos M."/>
            <person name="Maya-Lucas O."/>
            <person name="Garcia-Mena J."/>
            <person name="Hernandez J."/>
        </authorList>
    </citation>
    <scope>NUCLEOTIDE SEQUENCE [LARGE SCALE GENOMIC DNA]</scope>
    <source>
        <strain evidence="6 7">BQ1</strain>
    </source>
</reference>
<dbReference type="EMBL" id="NKDB02000001">
    <property type="protein sequence ID" value="RKJ98481.1"/>
    <property type="molecule type" value="Genomic_DNA"/>
</dbReference>
<keyword evidence="1" id="KW-0813">Transport</keyword>
<protein>
    <submittedName>
        <fullName evidence="6">ABC transporter ATP-binding protein</fullName>
    </submittedName>
</protein>
<dbReference type="InterPro" id="IPR032823">
    <property type="entry name" value="BCA_ABC_TP_C"/>
</dbReference>
<dbReference type="GO" id="GO:0005886">
    <property type="term" value="C:plasma membrane"/>
    <property type="evidence" value="ECO:0007669"/>
    <property type="project" value="TreeGrafter"/>
</dbReference>
<evidence type="ECO:0000256" key="4">
    <source>
        <dbReference type="ARBA" id="ARBA00022840"/>
    </source>
</evidence>
<dbReference type="PANTHER" id="PTHR45772">
    <property type="entry name" value="CONSERVED COMPONENT OF ABC TRANSPORTER FOR NATURAL AMINO ACIDS-RELATED"/>
    <property type="match status" value="1"/>
</dbReference>
<evidence type="ECO:0000313" key="6">
    <source>
        <dbReference type="EMBL" id="RKJ98481.1"/>
    </source>
</evidence>
<name>A0A3R7EFF3_9BURK</name>
<organism evidence="6 7">
    <name type="scientific">Alicycliphilus denitrificans</name>
    <dbReference type="NCBI Taxonomy" id="179636"/>
    <lineage>
        <taxon>Bacteria</taxon>
        <taxon>Pseudomonadati</taxon>
        <taxon>Pseudomonadota</taxon>
        <taxon>Betaproteobacteria</taxon>
        <taxon>Burkholderiales</taxon>
        <taxon>Comamonadaceae</taxon>
        <taxon>Alicycliphilus</taxon>
    </lineage>
</organism>
<dbReference type="PROSITE" id="PS50893">
    <property type="entry name" value="ABC_TRANSPORTER_2"/>
    <property type="match status" value="1"/>
</dbReference>
<evidence type="ECO:0000259" key="5">
    <source>
        <dbReference type="PROSITE" id="PS50893"/>
    </source>
</evidence>
<accession>A0A3R7EFF3</accession>
<comment type="caution">
    <text evidence="6">The sequence shown here is derived from an EMBL/GenBank/DDBJ whole genome shotgun (WGS) entry which is preliminary data.</text>
</comment>
<dbReference type="InterPro" id="IPR051120">
    <property type="entry name" value="ABC_AA/LPS_Transport"/>
</dbReference>